<keyword evidence="1" id="KW-0805">Transcription regulation</keyword>
<dbReference type="PANTHER" id="PTHR30055:SF234">
    <property type="entry name" value="HTH-TYPE TRANSCRIPTIONAL REGULATOR BETI"/>
    <property type="match status" value="1"/>
</dbReference>
<evidence type="ECO:0000256" key="1">
    <source>
        <dbReference type="ARBA" id="ARBA00023015"/>
    </source>
</evidence>
<evidence type="ECO:0000256" key="4">
    <source>
        <dbReference type="PROSITE-ProRule" id="PRU00335"/>
    </source>
</evidence>
<dbReference type="RefSeq" id="WP_199703765.1">
    <property type="nucleotide sequence ID" value="NZ_JAEMNV010000003.1"/>
</dbReference>
<organism evidence="6 7">
    <name type="scientific">Antrihabitans stalagmiti</name>
    <dbReference type="NCBI Taxonomy" id="2799499"/>
    <lineage>
        <taxon>Bacteria</taxon>
        <taxon>Bacillati</taxon>
        <taxon>Actinomycetota</taxon>
        <taxon>Actinomycetes</taxon>
        <taxon>Mycobacteriales</taxon>
        <taxon>Nocardiaceae</taxon>
        <taxon>Antrihabitans</taxon>
    </lineage>
</organism>
<evidence type="ECO:0000256" key="3">
    <source>
        <dbReference type="ARBA" id="ARBA00023163"/>
    </source>
</evidence>
<dbReference type="InterPro" id="IPR001647">
    <property type="entry name" value="HTH_TetR"/>
</dbReference>
<dbReference type="Pfam" id="PF00440">
    <property type="entry name" value="TetR_N"/>
    <property type="match status" value="1"/>
</dbReference>
<dbReference type="SUPFAM" id="SSF46689">
    <property type="entry name" value="Homeodomain-like"/>
    <property type="match status" value="1"/>
</dbReference>
<evidence type="ECO:0000313" key="6">
    <source>
        <dbReference type="EMBL" id="MBJ8339047.1"/>
    </source>
</evidence>
<dbReference type="PANTHER" id="PTHR30055">
    <property type="entry name" value="HTH-TYPE TRANSCRIPTIONAL REGULATOR RUTR"/>
    <property type="match status" value="1"/>
</dbReference>
<sequence length="200" mass="22513">MATKWGDREARRSDILRVSRELLRENGLAALQMREVARSAGIALGTVYTYFPTKESLYAAMYAERLDRMLTELEPALETQTDPEELFVIVATSYRDVYAEYGKDLDILSVLEGRPELDPAVRAQLAASTIQVFAGLRKVIDGVAVGQPDLAMTVLWSTITGLANHFTSIRHELHTYTWDETVRFAARGLVRGFITERQTQ</sequence>
<keyword evidence="7" id="KW-1185">Reference proteome</keyword>
<dbReference type="GO" id="GO:0003700">
    <property type="term" value="F:DNA-binding transcription factor activity"/>
    <property type="evidence" value="ECO:0007669"/>
    <property type="project" value="TreeGrafter"/>
</dbReference>
<dbReference type="InterPro" id="IPR009057">
    <property type="entry name" value="Homeodomain-like_sf"/>
</dbReference>
<dbReference type="InterPro" id="IPR050109">
    <property type="entry name" value="HTH-type_TetR-like_transc_reg"/>
</dbReference>
<name>A0A934U2U5_9NOCA</name>
<keyword evidence="2 4" id="KW-0238">DNA-binding</keyword>
<evidence type="ECO:0000313" key="7">
    <source>
        <dbReference type="Proteomes" id="UP000655868"/>
    </source>
</evidence>
<dbReference type="Gene3D" id="1.10.357.10">
    <property type="entry name" value="Tetracycline Repressor, domain 2"/>
    <property type="match status" value="1"/>
</dbReference>
<reference evidence="6" key="1">
    <citation type="submission" date="2020-12" db="EMBL/GenBank/DDBJ databases">
        <title>Antrihabitans popcorni sp. nov. and Antrihabitans auranticaus sp. nov., isolated from a larva cave.</title>
        <authorList>
            <person name="Lee S.D."/>
            <person name="Kim I.S."/>
        </authorList>
    </citation>
    <scope>NUCLEOTIDE SEQUENCE</scope>
    <source>
        <strain evidence="6">YC3-6</strain>
    </source>
</reference>
<feature type="domain" description="HTH tetR-type" evidence="5">
    <location>
        <begin position="9"/>
        <end position="69"/>
    </location>
</feature>
<evidence type="ECO:0000256" key="2">
    <source>
        <dbReference type="ARBA" id="ARBA00023125"/>
    </source>
</evidence>
<dbReference type="AlphaFoldDB" id="A0A934U2U5"/>
<dbReference type="PRINTS" id="PR00455">
    <property type="entry name" value="HTHTETR"/>
</dbReference>
<dbReference type="GO" id="GO:0000976">
    <property type="term" value="F:transcription cis-regulatory region binding"/>
    <property type="evidence" value="ECO:0007669"/>
    <property type="project" value="TreeGrafter"/>
</dbReference>
<dbReference type="Proteomes" id="UP000655868">
    <property type="component" value="Unassembled WGS sequence"/>
</dbReference>
<accession>A0A934U2U5</accession>
<gene>
    <name evidence="6" type="ORF">JGU71_09135</name>
</gene>
<evidence type="ECO:0000259" key="5">
    <source>
        <dbReference type="PROSITE" id="PS50977"/>
    </source>
</evidence>
<feature type="DNA-binding region" description="H-T-H motif" evidence="4">
    <location>
        <begin position="32"/>
        <end position="51"/>
    </location>
</feature>
<proteinExistence type="predicted"/>
<dbReference type="PROSITE" id="PS50977">
    <property type="entry name" value="HTH_TETR_2"/>
    <property type="match status" value="1"/>
</dbReference>
<protein>
    <submittedName>
        <fullName evidence="6">TetR/AcrR family transcriptional regulator</fullName>
    </submittedName>
</protein>
<comment type="caution">
    <text evidence="6">The sequence shown here is derived from an EMBL/GenBank/DDBJ whole genome shotgun (WGS) entry which is preliminary data.</text>
</comment>
<keyword evidence="3" id="KW-0804">Transcription</keyword>
<dbReference type="EMBL" id="JAEMNV010000003">
    <property type="protein sequence ID" value="MBJ8339047.1"/>
    <property type="molecule type" value="Genomic_DNA"/>
</dbReference>